<reference evidence="2 3" key="1">
    <citation type="journal article" date="2024" name="J Genomics">
        <title>Draft genome sequencing and assembly of Favolaschia claudopus CIRM-BRFM 2984 isolated from oak limbs.</title>
        <authorList>
            <person name="Navarro D."/>
            <person name="Drula E."/>
            <person name="Chaduli D."/>
            <person name="Cazenave R."/>
            <person name="Ahrendt S."/>
            <person name="Wang J."/>
            <person name="Lipzen A."/>
            <person name="Daum C."/>
            <person name="Barry K."/>
            <person name="Grigoriev I.V."/>
            <person name="Favel A."/>
            <person name="Rosso M.N."/>
            <person name="Martin F."/>
        </authorList>
    </citation>
    <scope>NUCLEOTIDE SEQUENCE [LARGE SCALE GENOMIC DNA]</scope>
    <source>
        <strain evidence="2 3">CIRM-BRFM 2984</strain>
    </source>
</reference>
<name>A0AAV9ZWJ6_9AGAR</name>
<proteinExistence type="predicted"/>
<sequence>MSNPIEVPCKCLPVAAPAAAVPSANFGHTLGSDTSTTSRHILPEEGAWVVFQIDPLASLSEGAREVPEAVEACTRLGCKSYVALVARGEGLYLPWEPYNSYLIRLLQQGEPKGNVQDFLDPAMSMPVFPVTKETHVSGRAPLRSSRMLPWSNCYLSISSGDVVRSPSMWTYDPIEWTIDYDEGTRLRDAMIDDLLAMEDRKYAAMQEHQENIAPLLRPTTVTEDTPSSPHLVFSNGLHAKAMTTVNFTHDLSTVTDLNNAADYYKEVEAIQRYLPQKQFHAATTGLLRPCLHYPRSPSSDTMPDLLSSDPSTSSTALDSAETENRHFLPEIGAWVVLTIDPIASLSEVAREVPEAVEACKRLVNKQYVALVARDEALYLPWAPYNSYLIRLLQQGHPPAVPEKFLDASMSVPVLPTTQETHISGRAPLISSAMLPWSDCFIAFSGDHTVRSPSMWASE</sequence>
<protein>
    <submittedName>
        <fullName evidence="2">Uncharacterized protein</fullName>
    </submittedName>
</protein>
<evidence type="ECO:0000313" key="2">
    <source>
        <dbReference type="EMBL" id="KAK6992788.1"/>
    </source>
</evidence>
<feature type="compositionally biased region" description="Low complexity" evidence="1">
    <location>
        <begin position="303"/>
        <end position="319"/>
    </location>
</feature>
<dbReference type="EMBL" id="JAWWNJ010000107">
    <property type="protein sequence ID" value="KAK6992788.1"/>
    <property type="molecule type" value="Genomic_DNA"/>
</dbReference>
<feature type="non-terminal residue" evidence="2">
    <location>
        <position position="458"/>
    </location>
</feature>
<evidence type="ECO:0000313" key="3">
    <source>
        <dbReference type="Proteomes" id="UP001362999"/>
    </source>
</evidence>
<dbReference type="AlphaFoldDB" id="A0AAV9ZWJ6"/>
<feature type="region of interest" description="Disordered" evidence="1">
    <location>
        <begin position="297"/>
        <end position="321"/>
    </location>
</feature>
<gene>
    <name evidence="2" type="ORF">R3P38DRAFT_2568936</name>
</gene>
<accession>A0AAV9ZWJ6</accession>
<organism evidence="2 3">
    <name type="scientific">Favolaschia claudopus</name>
    <dbReference type="NCBI Taxonomy" id="2862362"/>
    <lineage>
        <taxon>Eukaryota</taxon>
        <taxon>Fungi</taxon>
        <taxon>Dikarya</taxon>
        <taxon>Basidiomycota</taxon>
        <taxon>Agaricomycotina</taxon>
        <taxon>Agaricomycetes</taxon>
        <taxon>Agaricomycetidae</taxon>
        <taxon>Agaricales</taxon>
        <taxon>Marasmiineae</taxon>
        <taxon>Mycenaceae</taxon>
        <taxon>Favolaschia</taxon>
    </lineage>
</organism>
<evidence type="ECO:0000256" key="1">
    <source>
        <dbReference type="SAM" id="MobiDB-lite"/>
    </source>
</evidence>
<comment type="caution">
    <text evidence="2">The sequence shown here is derived from an EMBL/GenBank/DDBJ whole genome shotgun (WGS) entry which is preliminary data.</text>
</comment>
<keyword evidence="3" id="KW-1185">Reference proteome</keyword>
<dbReference type="Proteomes" id="UP001362999">
    <property type="component" value="Unassembled WGS sequence"/>
</dbReference>